<sequence>MDKLRIFLQRTLGRVRHHVGTDQFGNKYYYIPEQATWTGQRTRARRTVDCVNKKEFEYQLGNIPTEWEAWIRGKRKDPPTIEEILKNEKFREEMKMKSKEASQDSENKVGALDRPEKTQVKGHASANVFGRPTISEEPTSTGNTFTPGSWSPGQKDQKK</sequence>
<feature type="region of interest" description="Disordered" evidence="2">
    <location>
        <begin position="92"/>
        <end position="159"/>
    </location>
</feature>
<protein>
    <submittedName>
        <fullName evidence="3">Mimitin, mitochondrial</fullName>
    </submittedName>
</protein>
<dbReference type="PANTHER" id="PTHR32470:SF2">
    <property type="entry name" value="NADH DEHYDROGENASE [UBIQUINONE] 1 ALPHA SUBCOMPLEX ASSEMBLY FACTOR 2"/>
    <property type="match status" value="1"/>
</dbReference>
<dbReference type="GO" id="GO:0032981">
    <property type="term" value="P:mitochondrial respiratory chain complex I assembly"/>
    <property type="evidence" value="ECO:0007669"/>
    <property type="project" value="TreeGrafter"/>
</dbReference>
<evidence type="ECO:0000313" key="4">
    <source>
        <dbReference type="Proteomes" id="UP001295444"/>
    </source>
</evidence>
<comment type="similarity">
    <text evidence="1">Belongs to the complex I NDUFA12 subunit family.</text>
</comment>
<evidence type="ECO:0000256" key="2">
    <source>
        <dbReference type="SAM" id="MobiDB-lite"/>
    </source>
</evidence>
<evidence type="ECO:0000256" key="1">
    <source>
        <dbReference type="ARBA" id="ARBA00007355"/>
    </source>
</evidence>
<dbReference type="InterPro" id="IPR052618">
    <property type="entry name" value="ComplexI_NDUFA12"/>
</dbReference>
<accession>A0AAD1WBC3</accession>
<dbReference type="InterPro" id="IPR007763">
    <property type="entry name" value="NDUFA12"/>
</dbReference>
<dbReference type="Pfam" id="PF05071">
    <property type="entry name" value="NDUFA12"/>
    <property type="match status" value="1"/>
</dbReference>
<dbReference type="PANTHER" id="PTHR32470">
    <property type="entry name" value="ADH DEHYDROGENASE [UBIQUINONE] 1 ALPHA SUBCOMPLEX ASSEMBLY FACTOR 2"/>
    <property type="match status" value="1"/>
</dbReference>
<proteinExistence type="inferred from homology"/>
<organism evidence="3 4">
    <name type="scientific">Pelobates cultripes</name>
    <name type="common">Western spadefoot toad</name>
    <dbReference type="NCBI Taxonomy" id="61616"/>
    <lineage>
        <taxon>Eukaryota</taxon>
        <taxon>Metazoa</taxon>
        <taxon>Chordata</taxon>
        <taxon>Craniata</taxon>
        <taxon>Vertebrata</taxon>
        <taxon>Euteleostomi</taxon>
        <taxon>Amphibia</taxon>
        <taxon>Batrachia</taxon>
        <taxon>Anura</taxon>
        <taxon>Pelobatoidea</taxon>
        <taxon>Pelobatidae</taxon>
        <taxon>Pelobates</taxon>
    </lineage>
</organism>
<dbReference type="GO" id="GO:0045271">
    <property type="term" value="C:respiratory chain complex I"/>
    <property type="evidence" value="ECO:0007669"/>
    <property type="project" value="InterPro"/>
</dbReference>
<gene>
    <name evidence="3" type="ORF">PECUL_23A025888</name>
</gene>
<dbReference type="AlphaFoldDB" id="A0AAD1WBC3"/>
<keyword evidence="4" id="KW-1185">Reference proteome</keyword>
<name>A0AAD1WBC3_PELCU</name>
<feature type="compositionally biased region" description="Polar residues" evidence="2">
    <location>
        <begin position="136"/>
        <end position="159"/>
    </location>
</feature>
<feature type="compositionally biased region" description="Basic and acidic residues" evidence="2">
    <location>
        <begin position="92"/>
        <end position="119"/>
    </location>
</feature>
<reference evidence="3" key="1">
    <citation type="submission" date="2022-03" db="EMBL/GenBank/DDBJ databases">
        <authorList>
            <person name="Alioto T."/>
            <person name="Alioto T."/>
            <person name="Gomez Garrido J."/>
        </authorList>
    </citation>
    <scope>NUCLEOTIDE SEQUENCE</scope>
</reference>
<evidence type="ECO:0000313" key="3">
    <source>
        <dbReference type="EMBL" id="CAH2296279.1"/>
    </source>
</evidence>
<dbReference type="EMBL" id="OW240916">
    <property type="protein sequence ID" value="CAH2296279.1"/>
    <property type="molecule type" value="Genomic_DNA"/>
</dbReference>
<dbReference type="GO" id="GO:0005739">
    <property type="term" value="C:mitochondrion"/>
    <property type="evidence" value="ECO:0007669"/>
    <property type="project" value="TreeGrafter"/>
</dbReference>
<dbReference type="Proteomes" id="UP001295444">
    <property type="component" value="Chromosome 05"/>
</dbReference>